<proteinExistence type="predicted"/>
<dbReference type="EMBL" id="PQXJ01000157">
    <property type="protein sequence ID" value="TGO59724.1"/>
    <property type="molecule type" value="Genomic_DNA"/>
</dbReference>
<evidence type="ECO:0000313" key="2">
    <source>
        <dbReference type="EMBL" id="TGO59724.1"/>
    </source>
</evidence>
<dbReference type="Pfam" id="PF06985">
    <property type="entry name" value="HET"/>
    <property type="match status" value="1"/>
</dbReference>
<comment type="caution">
    <text evidence="2">The sequence shown here is derived from an EMBL/GenBank/DDBJ whole genome shotgun (WGS) entry which is preliminary data.</text>
</comment>
<dbReference type="AlphaFoldDB" id="A0A4Z1IGS0"/>
<reference evidence="2 3" key="1">
    <citation type="submission" date="2017-12" db="EMBL/GenBank/DDBJ databases">
        <title>Comparative genomics of Botrytis spp.</title>
        <authorList>
            <person name="Valero-Jimenez C.A."/>
            <person name="Tapia P."/>
            <person name="Veloso J."/>
            <person name="Silva-Moreno E."/>
            <person name="Staats M."/>
            <person name="Valdes J.H."/>
            <person name="Van Kan J.A.L."/>
        </authorList>
    </citation>
    <scope>NUCLEOTIDE SEQUENCE [LARGE SCALE GENOMIC DNA]</scope>
    <source>
        <strain evidence="2 3">MUCL2120</strain>
    </source>
</reference>
<dbReference type="OrthoDB" id="2157530at2759"/>
<dbReference type="InterPro" id="IPR010730">
    <property type="entry name" value="HET"/>
</dbReference>
<accession>A0A4Z1IGS0</accession>
<dbReference type="STRING" id="278944.A0A4Z1IGS0"/>
<dbReference type="InterPro" id="IPR052895">
    <property type="entry name" value="HetReg/Transcr_Mod"/>
</dbReference>
<name>A0A4Z1IGS0_9HELO</name>
<dbReference type="Proteomes" id="UP000297452">
    <property type="component" value="Unassembled WGS sequence"/>
</dbReference>
<protein>
    <recommendedName>
        <fullName evidence="1">Heterokaryon incompatibility domain-containing protein</fullName>
    </recommendedName>
</protein>
<evidence type="ECO:0000313" key="3">
    <source>
        <dbReference type="Proteomes" id="UP000297452"/>
    </source>
</evidence>
<feature type="domain" description="Heterokaryon incompatibility" evidence="1">
    <location>
        <begin position="52"/>
        <end position="205"/>
    </location>
</feature>
<keyword evidence="3" id="KW-1185">Reference proteome</keyword>
<organism evidence="2 3">
    <name type="scientific">Botryotinia narcissicola</name>
    <dbReference type="NCBI Taxonomy" id="278944"/>
    <lineage>
        <taxon>Eukaryota</taxon>
        <taxon>Fungi</taxon>
        <taxon>Dikarya</taxon>
        <taxon>Ascomycota</taxon>
        <taxon>Pezizomycotina</taxon>
        <taxon>Leotiomycetes</taxon>
        <taxon>Helotiales</taxon>
        <taxon>Sclerotiniaceae</taxon>
        <taxon>Botryotinia</taxon>
    </lineage>
</organism>
<dbReference type="PANTHER" id="PTHR24148">
    <property type="entry name" value="ANKYRIN REPEAT DOMAIN-CONTAINING PROTEIN 39 HOMOLOG-RELATED"/>
    <property type="match status" value="1"/>
</dbReference>
<dbReference type="PANTHER" id="PTHR24148:SF73">
    <property type="entry name" value="HET DOMAIN PROTEIN (AFU_ORTHOLOGUE AFUA_8G01020)"/>
    <property type="match status" value="1"/>
</dbReference>
<gene>
    <name evidence="2" type="ORF">BOTNAR_0157g00170</name>
</gene>
<evidence type="ECO:0000259" key="1">
    <source>
        <dbReference type="Pfam" id="PF06985"/>
    </source>
</evidence>
<sequence length="691" mass="79470">MANNRYQYKPLTEHDSIRLLVLLPSVDTAADIHCDLLTTTLSGMYNDMLNGYIALSYVWGDTRNKKMIYINDEVLEVTTNLDSALHDIRDPLREAYLWIDAICINQADINERSKQVSQMAKIYQVARHTIIYLGESTESSIELLGAISRGYSRIANPLEATATDILALFFNEITSYTTEQYQRVQKMFWEILDRCWFTRVWVLQELLFSVNPWVQCGKIRVRWEQLFQVIEIISVSSFASSRPPESFSRSVVMNRRKDLFNPKSWPCKISAEDLLDLLADRRGLGVSDPRDMLFAHIGILQSSPYKNSFGEIELVVDYFKEEEDVFIDIVRYCVNTSLNGGTLEVLSHVEGGNVDCCKEKRLNLPSWTPDWTLKGCSRSHRRLREMSQGRRDNELLKSFKENQWLYGNSYLWHNASFLICSGWCVGSIKKVSDAITPAQAGWRLREEDMIFSPQKNPYPSELWTQALTELYNHWCGLLTPLWCDTNRTVPTPEIASYPPPLTHLFIEPDLNVQMLEKIVKKLSWYTMCSPTTKIAFQRITKHAAAFRSTLSIILWAHAVIDQDEKAERICSEVLYNRKFATLDNGTMVLVPTTTMEGDIVCLLQPDPTTPFVLRPKGERSAAFKEGNSPPFDTDSGTFKYRYSESNFVGECHIDTSFYVLKKTTFRPAIAEAHEKQVPEYCRPIKEIFCMS</sequence>